<dbReference type="InterPro" id="IPR032109">
    <property type="entry name" value="Big_3_5"/>
</dbReference>
<dbReference type="Pfam" id="PF16640">
    <property type="entry name" value="Big_3_5"/>
    <property type="match status" value="3"/>
</dbReference>
<proteinExistence type="predicted"/>
<keyword evidence="2" id="KW-0732">Signal</keyword>
<evidence type="ECO:0000256" key="2">
    <source>
        <dbReference type="SAM" id="SignalP"/>
    </source>
</evidence>
<evidence type="ECO:0000256" key="1">
    <source>
        <dbReference type="SAM" id="MobiDB-lite"/>
    </source>
</evidence>
<dbReference type="InterPro" id="IPR013783">
    <property type="entry name" value="Ig-like_fold"/>
</dbReference>
<feature type="compositionally biased region" description="Polar residues" evidence="1">
    <location>
        <begin position="441"/>
        <end position="451"/>
    </location>
</feature>
<feature type="domain" description="Bacterial Ig-like" evidence="3">
    <location>
        <begin position="280"/>
        <end position="362"/>
    </location>
</feature>
<reference evidence="4 5" key="1">
    <citation type="submission" date="2023-11" db="EMBL/GenBank/DDBJ databases">
        <authorList>
            <person name="Val-Calvo J."/>
            <person name="Scortti M."/>
            <person name="Vazquez-Boland J."/>
        </authorList>
    </citation>
    <scope>NUCLEOTIDE SEQUENCE [LARGE SCALE GENOMIC DNA]</scope>
    <source>
        <strain evidence="4 5">DSM 46662</strain>
    </source>
</reference>
<gene>
    <name evidence="4" type="ORF">ABEU19_004995</name>
</gene>
<dbReference type="InterPro" id="IPR006311">
    <property type="entry name" value="TAT_signal"/>
</dbReference>
<dbReference type="RefSeq" id="WP_348602973.1">
    <property type="nucleotide sequence ID" value="NZ_CP157276.1"/>
</dbReference>
<name>A0ABW9G0L7_9NOCA</name>
<evidence type="ECO:0000313" key="5">
    <source>
        <dbReference type="Proteomes" id="UP001629744"/>
    </source>
</evidence>
<protein>
    <submittedName>
        <fullName evidence="4">Ig-like domain-containing protein</fullName>
    </submittedName>
</protein>
<feature type="compositionally biased region" description="Gly residues" evidence="1">
    <location>
        <begin position="461"/>
        <end position="474"/>
    </location>
</feature>
<dbReference type="PROSITE" id="PS51318">
    <property type="entry name" value="TAT"/>
    <property type="match status" value="1"/>
</dbReference>
<dbReference type="Proteomes" id="UP001629744">
    <property type="component" value="Unassembled WGS sequence"/>
</dbReference>
<organism evidence="4 5">
    <name type="scientific">Prescottella soli</name>
    <dbReference type="NCBI Taxonomy" id="1543852"/>
    <lineage>
        <taxon>Bacteria</taxon>
        <taxon>Bacillati</taxon>
        <taxon>Actinomycetota</taxon>
        <taxon>Actinomycetes</taxon>
        <taxon>Mycobacteriales</taxon>
        <taxon>Nocardiaceae</taxon>
        <taxon>Prescottella</taxon>
    </lineage>
</organism>
<dbReference type="EMBL" id="JBDLNU010000008">
    <property type="protein sequence ID" value="MFM1731431.1"/>
    <property type="molecule type" value="Genomic_DNA"/>
</dbReference>
<feature type="chain" id="PRO_5046442249" evidence="2">
    <location>
        <begin position="34"/>
        <end position="485"/>
    </location>
</feature>
<evidence type="ECO:0000313" key="4">
    <source>
        <dbReference type="EMBL" id="MFM1731431.1"/>
    </source>
</evidence>
<feature type="domain" description="Bacterial Ig-like" evidence="3">
    <location>
        <begin position="378"/>
        <end position="455"/>
    </location>
</feature>
<sequence>MSDRNTRRVLAGLSTFAVAAGFAVTAGMGSASAAPGSLTWDDGSSRFTRTVSNTTPNEGDIVTVSTKFERTGIPVEYIYAVKDAHPTCLTYVDGSAKVDGSPRGLQSQAADYVRVQGSSIEWPVYPNINPKSHTFEFSYRVGADCARGVALPTSMYYSGSLGDGNYTNKGPAITVAKNTTTTALAQVAGAQVGQATTLAATVTGGAQGDTVEFLDGGAKIGTGILNANGTATYAWTPTAKGAHELMARFPGTARADDSESSRQNIDVLSSDIQSTTVIAAVTNARVGQSTTLKATVTPTAAAGGTVKFKDGGQLLAEVVVNASGEATYAWTPTADGNHSITADYSGRAGVAASTGTATVNVAPKPAQNTDSTTVISVGKAQVGVAQTISAQVTGGAGGTVTFKDGNTVIGTAAVDGSGRASISWTPAVQGQRVIRAEYSGSGTVNASDDQQSVAVAPAAPGGDGGPGGGTGSAGSLGTMFGSLGG</sequence>
<dbReference type="Gene3D" id="2.60.40.10">
    <property type="entry name" value="Immunoglobulins"/>
    <property type="match status" value="3"/>
</dbReference>
<keyword evidence="5" id="KW-1185">Reference proteome</keyword>
<evidence type="ECO:0000259" key="3">
    <source>
        <dbReference type="Pfam" id="PF16640"/>
    </source>
</evidence>
<comment type="caution">
    <text evidence="4">The sequence shown here is derived from an EMBL/GenBank/DDBJ whole genome shotgun (WGS) entry which is preliminary data.</text>
</comment>
<feature type="signal peptide" evidence="2">
    <location>
        <begin position="1"/>
        <end position="33"/>
    </location>
</feature>
<feature type="domain" description="Bacterial Ig-like" evidence="3">
    <location>
        <begin position="190"/>
        <end position="267"/>
    </location>
</feature>
<accession>A0ABW9G0L7</accession>
<feature type="region of interest" description="Disordered" evidence="1">
    <location>
        <begin position="441"/>
        <end position="485"/>
    </location>
</feature>